<evidence type="ECO:0000313" key="2">
    <source>
        <dbReference type="Proteomes" id="UP001056120"/>
    </source>
</evidence>
<reference evidence="1 2" key="2">
    <citation type="journal article" date="2022" name="Mol. Ecol. Resour.">
        <title>The genomes of chicory, endive, great burdock and yacon provide insights into Asteraceae paleo-polyploidization history and plant inulin production.</title>
        <authorList>
            <person name="Fan W."/>
            <person name="Wang S."/>
            <person name="Wang H."/>
            <person name="Wang A."/>
            <person name="Jiang F."/>
            <person name="Liu H."/>
            <person name="Zhao H."/>
            <person name="Xu D."/>
            <person name="Zhang Y."/>
        </authorList>
    </citation>
    <scope>NUCLEOTIDE SEQUENCE [LARGE SCALE GENOMIC DNA]</scope>
    <source>
        <strain evidence="2">cv. Yunnan</strain>
        <tissue evidence="1">Leaves</tissue>
    </source>
</reference>
<comment type="caution">
    <text evidence="1">The sequence shown here is derived from an EMBL/GenBank/DDBJ whole genome shotgun (WGS) entry which is preliminary data.</text>
</comment>
<organism evidence="1 2">
    <name type="scientific">Smallanthus sonchifolius</name>
    <dbReference type="NCBI Taxonomy" id="185202"/>
    <lineage>
        <taxon>Eukaryota</taxon>
        <taxon>Viridiplantae</taxon>
        <taxon>Streptophyta</taxon>
        <taxon>Embryophyta</taxon>
        <taxon>Tracheophyta</taxon>
        <taxon>Spermatophyta</taxon>
        <taxon>Magnoliopsida</taxon>
        <taxon>eudicotyledons</taxon>
        <taxon>Gunneridae</taxon>
        <taxon>Pentapetalae</taxon>
        <taxon>asterids</taxon>
        <taxon>campanulids</taxon>
        <taxon>Asterales</taxon>
        <taxon>Asteraceae</taxon>
        <taxon>Asteroideae</taxon>
        <taxon>Heliantheae alliance</taxon>
        <taxon>Millerieae</taxon>
        <taxon>Smallanthus</taxon>
    </lineage>
</organism>
<gene>
    <name evidence="1" type="ORF">L1987_30832</name>
</gene>
<proteinExistence type="predicted"/>
<protein>
    <submittedName>
        <fullName evidence="1">Uncharacterized protein</fullName>
    </submittedName>
</protein>
<dbReference type="EMBL" id="CM042027">
    <property type="protein sequence ID" value="KAI3802691.1"/>
    <property type="molecule type" value="Genomic_DNA"/>
</dbReference>
<evidence type="ECO:0000313" key="1">
    <source>
        <dbReference type="EMBL" id="KAI3802691.1"/>
    </source>
</evidence>
<accession>A0ACB9I5E7</accession>
<sequence length="487" mass="53406">MFPDSHTPSGILNEKSFRLLINVPQHFARNSRVHHTWPLTPRPNATTRRPQRYIPTLSRVTFFYNFAMGDAENTFPSKKRAAGRELSRENPGLDDEEECLGQETGTFKSVSDEVLASRRIVKVKHGQTSSTPSAPSSNSFAAIRLVTPANSTPAFVPVNNFQEIEKPDSEKLVVGNDQNTPAVEEEKNGNKDELERNDENTPVSEKENSENNDKLDGNDENNPAPEKENLKNKDKIAGNDESTLAAEKEKYESKEKVEGNDENTPGAKIGNVEKKEILEGNDGNTPAAGSVISFQQLSSNQNAFTGLVGTGFSSSSFSFGSIPSFSFGTNGSSSLFGSTDKKTEGTKTIPSFNKEVQVETGEENEEEVFTTDSVLFEFIDGGWKERGKGELKVNVLTSGTRKARLVMRARGNYRLILNASIFPDMKLTNMEKKGITFACLNGTGEGQNGLSTFALKFKDASVVDEFRSVVMAHKGNLTPPIDLKTPD</sequence>
<keyword evidence="2" id="KW-1185">Reference proteome</keyword>
<dbReference type="Proteomes" id="UP001056120">
    <property type="component" value="Linkage Group LG10"/>
</dbReference>
<reference evidence="2" key="1">
    <citation type="journal article" date="2022" name="Mol. Ecol. Resour.">
        <title>The genomes of chicory, endive, great burdock and yacon provide insights into Asteraceae palaeo-polyploidization history and plant inulin production.</title>
        <authorList>
            <person name="Fan W."/>
            <person name="Wang S."/>
            <person name="Wang H."/>
            <person name="Wang A."/>
            <person name="Jiang F."/>
            <person name="Liu H."/>
            <person name="Zhao H."/>
            <person name="Xu D."/>
            <person name="Zhang Y."/>
        </authorList>
    </citation>
    <scope>NUCLEOTIDE SEQUENCE [LARGE SCALE GENOMIC DNA]</scope>
    <source>
        <strain evidence="2">cv. Yunnan</strain>
    </source>
</reference>
<name>A0ACB9I5E7_9ASTR</name>